<dbReference type="EMBL" id="JAVXUP010002204">
    <property type="protein sequence ID" value="KAK3004805.1"/>
    <property type="molecule type" value="Genomic_DNA"/>
</dbReference>
<dbReference type="AlphaFoldDB" id="A0AA88VDH7"/>
<accession>A0AA88VDH7</accession>
<evidence type="ECO:0000313" key="1">
    <source>
        <dbReference type="EMBL" id="KAK3004805.1"/>
    </source>
</evidence>
<proteinExistence type="predicted"/>
<comment type="caution">
    <text evidence="1">The sequence shown here is derived from an EMBL/GenBank/DDBJ whole genome shotgun (WGS) entry which is preliminary data.</text>
</comment>
<organism evidence="1 2">
    <name type="scientific">Escallonia herrerae</name>
    <dbReference type="NCBI Taxonomy" id="1293975"/>
    <lineage>
        <taxon>Eukaryota</taxon>
        <taxon>Viridiplantae</taxon>
        <taxon>Streptophyta</taxon>
        <taxon>Embryophyta</taxon>
        <taxon>Tracheophyta</taxon>
        <taxon>Spermatophyta</taxon>
        <taxon>Magnoliopsida</taxon>
        <taxon>eudicotyledons</taxon>
        <taxon>Gunneridae</taxon>
        <taxon>Pentapetalae</taxon>
        <taxon>asterids</taxon>
        <taxon>campanulids</taxon>
        <taxon>Escalloniales</taxon>
        <taxon>Escalloniaceae</taxon>
        <taxon>Escallonia</taxon>
    </lineage>
</organism>
<evidence type="ECO:0000313" key="2">
    <source>
        <dbReference type="Proteomes" id="UP001188597"/>
    </source>
</evidence>
<keyword evidence="2" id="KW-1185">Reference proteome</keyword>
<dbReference type="Proteomes" id="UP001188597">
    <property type="component" value="Unassembled WGS sequence"/>
</dbReference>
<gene>
    <name evidence="1" type="ORF">RJ639_018431</name>
</gene>
<protein>
    <submittedName>
        <fullName evidence="1">Uncharacterized protein</fullName>
    </submittedName>
</protein>
<name>A0AA88VDH7_9ASTE</name>
<sequence length="264" mass="30279">MNCKKKCSPVRKRCHAKVHMWYVRMLSISYGPCSISKLFSNHSEEDEMNSSMEEARLRVEMGEREAVGTYSSTVVEVKAMKEVGIYTRKEVVVMERVEGETCRCKERVAGVQGMVVVEIYRHREEEVKEMVVGGICVYRGEVVMVRVVVGTCRYKVATVMEMVVEGNYRHMEEEVMVKVVVVVETCKYKEEVVTGMVVGDIYRHREEEVKVKVKVVEGTYRHKVEVMVVVRICSHKVEVVVMREVVETCKCKAEAAMEMVVEGI</sequence>
<reference evidence="1" key="1">
    <citation type="submission" date="2022-12" db="EMBL/GenBank/DDBJ databases">
        <title>Draft genome assemblies for two species of Escallonia (Escalloniales).</title>
        <authorList>
            <person name="Chanderbali A."/>
            <person name="Dervinis C."/>
            <person name="Anghel I."/>
            <person name="Soltis D."/>
            <person name="Soltis P."/>
            <person name="Zapata F."/>
        </authorList>
    </citation>
    <scope>NUCLEOTIDE SEQUENCE</scope>
    <source>
        <strain evidence="1">UCBG64.0493</strain>
        <tissue evidence="1">Leaf</tissue>
    </source>
</reference>